<evidence type="ECO:0000313" key="3">
    <source>
        <dbReference type="Proteomes" id="UP000010471"/>
    </source>
</evidence>
<dbReference type="GO" id="GO:0110154">
    <property type="term" value="P:RNA decapping"/>
    <property type="evidence" value="ECO:0007669"/>
    <property type="project" value="TreeGrafter"/>
</dbReference>
<dbReference type="EMBL" id="CP003630">
    <property type="protein sequence ID" value="AFZ17383.1"/>
    <property type="molecule type" value="Genomic_DNA"/>
</dbReference>
<evidence type="ECO:0000259" key="1">
    <source>
        <dbReference type="PROSITE" id="PS00125"/>
    </source>
</evidence>
<dbReference type="HOGENOM" id="CLU_023125_4_3_3"/>
<dbReference type="RefSeq" id="WP_015181539.1">
    <property type="nucleotide sequence ID" value="NC_019738.1"/>
</dbReference>
<dbReference type="CDD" id="cd00144">
    <property type="entry name" value="MPP_PPP_family"/>
    <property type="match status" value="1"/>
</dbReference>
<dbReference type="GO" id="GO:0016791">
    <property type="term" value="F:phosphatase activity"/>
    <property type="evidence" value="ECO:0007669"/>
    <property type="project" value="TreeGrafter"/>
</dbReference>
<dbReference type="STRING" id="1173027.Mic7113_1507"/>
<dbReference type="InterPro" id="IPR029052">
    <property type="entry name" value="Metallo-depent_PP-like"/>
</dbReference>
<dbReference type="GO" id="GO:0005737">
    <property type="term" value="C:cytoplasm"/>
    <property type="evidence" value="ECO:0007669"/>
    <property type="project" value="TreeGrafter"/>
</dbReference>
<name>K9WAX1_9CYAN</name>
<dbReference type="Pfam" id="PF00149">
    <property type="entry name" value="Metallophos"/>
    <property type="match status" value="1"/>
</dbReference>
<keyword evidence="3" id="KW-1185">Reference proteome</keyword>
<dbReference type="InterPro" id="IPR050126">
    <property type="entry name" value="Ap4A_hydrolase"/>
</dbReference>
<evidence type="ECO:0000313" key="2">
    <source>
        <dbReference type="EMBL" id="AFZ17383.1"/>
    </source>
</evidence>
<accession>K9WAX1</accession>
<dbReference type="KEGG" id="mic:Mic7113_1507"/>
<dbReference type="Gene3D" id="3.60.21.10">
    <property type="match status" value="1"/>
</dbReference>
<reference evidence="2 3" key="1">
    <citation type="submission" date="2012-06" db="EMBL/GenBank/DDBJ databases">
        <title>Finished chromosome of genome of Microcoleus sp. PCC 7113.</title>
        <authorList>
            <consortium name="US DOE Joint Genome Institute"/>
            <person name="Gugger M."/>
            <person name="Coursin T."/>
            <person name="Rippka R."/>
            <person name="Tandeau De Marsac N."/>
            <person name="Huntemann M."/>
            <person name="Wei C.-L."/>
            <person name="Han J."/>
            <person name="Detter J.C."/>
            <person name="Han C."/>
            <person name="Tapia R."/>
            <person name="Chen A."/>
            <person name="Kyrpides N."/>
            <person name="Mavromatis K."/>
            <person name="Markowitz V."/>
            <person name="Szeto E."/>
            <person name="Ivanova N."/>
            <person name="Pagani I."/>
            <person name="Pati A."/>
            <person name="Goodwin L."/>
            <person name="Nordberg H.P."/>
            <person name="Cantor M.N."/>
            <person name="Hua S.X."/>
            <person name="Woyke T."/>
            <person name="Kerfeld C.A."/>
        </authorList>
    </citation>
    <scope>NUCLEOTIDE SEQUENCE [LARGE SCALE GENOMIC DNA]</scope>
    <source>
        <strain evidence="2 3">PCC 7113</strain>
    </source>
</reference>
<dbReference type="eggNOG" id="COG0639">
    <property type="taxonomic scope" value="Bacteria"/>
</dbReference>
<dbReference type="PANTHER" id="PTHR42850">
    <property type="entry name" value="METALLOPHOSPHOESTERASE"/>
    <property type="match status" value="1"/>
</dbReference>
<gene>
    <name evidence="2" type="ORF">Mic7113_1507</name>
</gene>
<feature type="domain" description="Serine/threonine specific protein phosphatases" evidence="1">
    <location>
        <begin position="63"/>
        <end position="68"/>
    </location>
</feature>
<dbReference type="PATRIC" id="fig|1173027.3.peg.1674"/>
<keyword evidence="2" id="KW-0378">Hydrolase</keyword>
<dbReference type="OrthoDB" id="384253at2"/>
<organism evidence="2 3">
    <name type="scientific">Allocoleopsis franciscana PCC 7113</name>
    <dbReference type="NCBI Taxonomy" id="1173027"/>
    <lineage>
        <taxon>Bacteria</taxon>
        <taxon>Bacillati</taxon>
        <taxon>Cyanobacteriota</taxon>
        <taxon>Cyanophyceae</taxon>
        <taxon>Coleofasciculales</taxon>
        <taxon>Coleofasciculaceae</taxon>
        <taxon>Allocoleopsis</taxon>
        <taxon>Allocoleopsis franciscana</taxon>
    </lineage>
</organism>
<dbReference type="GO" id="GO:0008803">
    <property type="term" value="F:bis(5'-nucleosyl)-tetraphosphatase (symmetrical) activity"/>
    <property type="evidence" value="ECO:0007669"/>
    <property type="project" value="TreeGrafter"/>
</dbReference>
<proteinExistence type="predicted"/>
<dbReference type="InterPro" id="IPR006186">
    <property type="entry name" value="Ser/Thr-sp_prot-phosphatase"/>
</dbReference>
<dbReference type="PANTHER" id="PTHR42850:SF4">
    <property type="entry name" value="ZINC-DEPENDENT ENDOPOLYPHOSPHATASE"/>
    <property type="match status" value="1"/>
</dbReference>
<dbReference type="AlphaFoldDB" id="K9WAX1"/>
<sequence length="234" mass="26497">MRILAIGDIHGCSTAFDTLLSRVKLQPTDTIITLGDYVDRGPNSKGILNRLIKLHQKGQLVALRGNHELMMLAARFSRREESLWRCRGGKETLTSYSKSNQVAKLKDIPARHWHFIENVCVDWYETDTHFFVHANVHPDIPLAKQSASMLFWEKFGNPVPHISGKTMVCGHTSQKSGLPVNRGHAICIDTRVYSKGWLTCLDVTSGKIWQANQAGRVRTAWIEQFAAYSTHVRF</sequence>
<protein>
    <submittedName>
        <fullName evidence="2">Putative phosphohydrolase</fullName>
    </submittedName>
</protein>
<dbReference type="PROSITE" id="PS00125">
    <property type="entry name" value="SER_THR_PHOSPHATASE"/>
    <property type="match status" value="1"/>
</dbReference>
<dbReference type="Proteomes" id="UP000010471">
    <property type="component" value="Chromosome"/>
</dbReference>
<dbReference type="SUPFAM" id="SSF56300">
    <property type="entry name" value="Metallo-dependent phosphatases"/>
    <property type="match status" value="1"/>
</dbReference>
<dbReference type="InterPro" id="IPR004843">
    <property type="entry name" value="Calcineurin-like_PHP"/>
</dbReference>